<reference evidence="2 3" key="1">
    <citation type="journal article" date="2017" name="Front. Microbiol.">
        <title>Labilibaculum manganireducens gen. nov., sp. nov. and Labilibaculum filiforme sp. nov., Novel Bacteroidetes Isolated from Subsurface Sediments of the Baltic Sea.</title>
        <authorList>
            <person name="Vandieken V."/>
            <person name="Marshall I.P."/>
            <person name="Niemann H."/>
            <person name="Engelen B."/>
            <person name="Cypionka H."/>
        </authorList>
    </citation>
    <scope>NUCLEOTIDE SEQUENCE [LARGE SCALE GENOMIC DNA]</scope>
    <source>
        <strain evidence="2 3">59.10-2M</strain>
    </source>
</reference>
<feature type="transmembrane region" description="Helical" evidence="1">
    <location>
        <begin position="66"/>
        <end position="86"/>
    </location>
</feature>
<name>A0A2N3IEC7_9BACT</name>
<gene>
    <name evidence="2" type="ORF">BZG01_02780</name>
</gene>
<evidence type="ECO:0000313" key="2">
    <source>
        <dbReference type="EMBL" id="PKQ68660.1"/>
    </source>
</evidence>
<dbReference type="AlphaFoldDB" id="A0A2N3IEC7"/>
<dbReference type="Proteomes" id="UP000233618">
    <property type="component" value="Unassembled WGS sequence"/>
</dbReference>
<keyword evidence="1" id="KW-1133">Transmembrane helix</keyword>
<organism evidence="2 3">
    <name type="scientific">Labilibaculum manganireducens</name>
    <dbReference type="NCBI Taxonomy" id="1940525"/>
    <lineage>
        <taxon>Bacteria</taxon>
        <taxon>Pseudomonadati</taxon>
        <taxon>Bacteroidota</taxon>
        <taxon>Bacteroidia</taxon>
        <taxon>Marinilabiliales</taxon>
        <taxon>Marinifilaceae</taxon>
        <taxon>Labilibaculum</taxon>
    </lineage>
</organism>
<dbReference type="RefSeq" id="WP_101308309.1">
    <property type="nucleotide sequence ID" value="NZ_MVDE01000003.1"/>
</dbReference>
<dbReference type="EMBL" id="MVDE01000003">
    <property type="protein sequence ID" value="PKQ68660.1"/>
    <property type="molecule type" value="Genomic_DNA"/>
</dbReference>
<evidence type="ECO:0000313" key="3">
    <source>
        <dbReference type="Proteomes" id="UP000233618"/>
    </source>
</evidence>
<proteinExistence type="predicted"/>
<evidence type="ECO:0000256" key="1">
    <source>
        <dbReference type="SAM" id="Phobius"/>
    </source>
</evidence>
<keyword evidence="1" id="KW-0812">Transmembrane</keyword>
<keyword evidence="1" id="KW-0472">Membrane</keyword>
<accession>A0A2N3IEC7</accession>
<protein>
    <submittedName>
        <fullName evidence="2">Uncharacterized protein</fullName>
    </submittedName>
</protein>
<comment type="caution">
    <text evidence="2">The sequence shown here is derived from an EMBL/GenBank/DDBJ whole genome shotgun (WGS) entry which is preliminary data.</text>
</comment>
<sequence>MNTTNHQSVKAKFSFNGHIFFSYTKLSFQKNLFSFAVPVILIPILIVSNSLNLYSAYKDEANYEMIFFLSILIISLGLTIVTIFKYKEVKAMDGKEFTFREIKMVRIRESRTNAKLAFEFTNGIKHKMSIKKDDAYSNFFKNLSYANVKISTTKS</sequence>
<keyword evidence="3" id="KW-1185">Reference proteome</keyword>
<feature type="transmembrane region" description="Helical" evidence="1">
    <location>
        <begin position="32"/>
        <end position="54"/>
    </location>
</feature>